<gene>
    <name evidence="1" type="ORF">PUN28_016930</name>
</gene>
<dbReference type="AlphaFoldDB" id="A0AAW2ELP9"/>
<accession>A0AAW2ELP9</accession>
<evidence type="ECO:0000313" key="1">
    <source>
        <dbReference type="EMBL" id="KAL0103915.1"/>
    </source>
</evidence>
<dbReference type="EMBL" id="JADYXP020000020">
    <property type="protein sequence ID" value="KAL0103915.1"/>
    <property type="molecule type" value="Genomic_DNA"/>
</dbReference>
<reference evidence="1 2" key="1">
    <citation type="submission" date="2023-03" db="EMBL/GenBank/DDBJ databases">
        <title>High recombination rates correlate with genetic variation in Cardiocondyla obscurior ants.</title>
        <authorList>
            <person name="Errbii M."/>
        </authorList>
    </citation>
    <scope>NUCLEOTIDE SEQUENCE [LARGE SCALE GENOMIC DNA]</scope>
    <source>
        <strain evidence="1">Alpha-2009</strain>
        <tissue evidence="1">Whole body</tissue>
    </source>
</reference>
<protein>
    <submittedName>
        <fullName evidence="1">Uncharacterized protein</fullName>
    </submittedName>
</protein>
<dbReference type="Proteomes" id="UP001430953">
    <property type="component" value="Unassembled WGS sequence"/>
</dbReference>
<proteinExistence type="predicted"/>
<sequence length="57" mass="6808">MASLFARALRAYAQLERQITISAYTVELLQIHQKTQKEIIIHIKIHKIDLYFQIHIF</sequence>
<comment type="caution">
    <text evidence="1">The sequence shown here is derived from an EMBL/GenBank/DDBJ whole genome shotgun (WGS) entry which is preliminary data.</text>
</comment>
<name>A0AAW2ELP9_9HYME</name>
<organism evidence="1 2">
    <name type="scientific">Cardiocondyla obscurior</name>
    <dbReference type="NCBI Taxonomy" id="286306"/>
    <lineage>
        <taxon>Eukaryota</taxon>
        <taxon>Metazoa</taxon>
        <taxon>Ecdysozoa</taxon>
        <taxon>Arthropoda</taxon>
        <taxon>Hexapoda</taxon>
        <taxon>Insecta</taxon>
        <taxon>Pterygota</taxon>
        <taxon>Neoptera</taxon>
        <taxon>Endopterygota</taxon>
        <taxon>Hymenoptera</taxon>
        <taxon>Apocrita</taxon>
        <taxon>Aculeata</taxon>
        <taxon>Formicoidea</taxon>
        <taxon>Formicidae</taxon>
        <taxon>Myrmicinae</taxon>
        <taxon>Cardiocondyla</taxon>
    </lineage>
</organism>
<evidence type="ECO:0000313" key="2">
    <source>
        <dbReference type="Proteomes" id="UP001430953"/>
    </source>
</evidence>
<keyword evidence="2" id="KW-1185">Reference proteome</keyword>